<gene>
    <name evidence="11" type="ORF">P256_00126</name>
</gene>
<evidence type="ECO:0008006" key="13">
    <source>
        <dbReference type="Google" id="ProtNLM"/>
    </source>
</evidence>
<organism evidence="11 12">
    <name type="scientific">Acinetobacter nectaris CIP 110549</name>
    <dbReference type="NCBI Taxonomy" id="1392540"/>
    <lineage>
        <taxon>Bacteria</taxon>
        <taxon>Pseudomonadati</taxon>
        <taxon>Pseudomonadota</taxon>
        <taxon>Gammaproteobacteria</taxon>
        <taxon>Moraxellales</taxon>
        <taxon>Moraxellaceae</taxon>
        <taxon>Acinetobacter</taxon>
    </lineage>
</organism>
<dbReference type="PRINTS" id="PR00368">
    <property type="entry name" value="FADPNR"/>
</dbReference>
<dbReference type="Gene3D" id="3.30.390.120">
    <property type="match status" value="1"/>
</dbReference>
<evidence type="ECO:0000259" key="10">
    <source>
        <dbReference type="Pfam" id="PF18113"/>
    </source>
</evidence>
<dbReference type="SUPFAM" id="SSF51905">
    <property type="entry name" value="FAD/NAD(P)-binding domain"/>
    <property type="match status" value="1"/>
</dbReference>
<comment type="cofactor">
    <cofactor evidence="1">
        <name>FAD</name>
        <dbReference type="ChEBI" id="CHEBI:57692"/>
    </cofactor>
</comment>
<evidence type="ECO:0000256" key="6">
    <source>
        <dbReference type="ARBA" id="ARBA00022827"/>
    </source>
</evidence>
<proteinExistence type="inferred from homology"/>
<dbReference type="InterPro" id="IPR050260">
    <property type="entry name" value="FAD-bd_OxRdtase"/>
</dbReference>
<reference evidence="11 12" key="1">
    <citation type="submission" date="2013-10" db="EMBL/GenBank/DDBJ databases">
        <title>The Genome Sequence of Acinetobacter nectaris CIP 110549.</title>
        <authorList>
            <consortium name="The Broad Institute Genomics Platform"/>
            <consortium name="The Broad Institute Genome Sequencing Center for Infectious Disease"/>
            <person name="Cerqueira G."/>
            <person name="Feldgarden M."/>
            <person name="Courvalin P."/>
            <person name="Grillot-Courvalin C."/>
            <person name="Clermont D."/>
            <person name="Rocha E."/>
            <person name="Yoon E.-J."/>
            <person name="Nemec A."/>
            <person name="Young S.K."/>
            <person name="Zeng Q."/>
            <person name="Gargeya S."/>
            <person name="Fitzgerald M."/>
            <person name="Abouelleil A."/>
            <person name="Alvarado L."/>
            <person name="Berlin A.M."/>
            <person name="Chapman S.B."/>
            <person name="Gainer-Dewar J."/>
            <person name="Goldberg J."/>
            <person name="Gnerre S."/>
            <person name="Griggs A."/>
            <person name="Gujja S."/>
            <person name="Hansen M."/>
            <person name="Howarth C."/>
            <person name="Imamovic A."/>
            <person name="Ireland A."/>
            <person name="Larimer J."/>
            <person name="McCowan C."/>
            <person name="Murphy C."/>
            <person name="Pearson M."/>
            <person name="Poon T.W."/>
            <person name="Priest M."/>
            <person name="Roberts A."/>
            <person name="Saif S."/>
            <person name="Shea T."/>
            <person name="Sykes S."/>
            <person name="Wortman J."/>
            <person name="Nusbaum C."/>
            <person name="Birren B."/>
        </authorList>
    </citation>
    <scope>NUCLEOTIDE SEQUENCE [LARGE SCALE GENOMIC DNA]</scope>
    <source>
        <strain evidence="11 12">CIP 110549</strain>
    </source>
</reference>
<evidence type="ECO:0000259" key="9">
    <source>
        <dbReference type="Pfam" id="PF07992"/>
    </source>
</evidence>
<comment type="caution">
    <text evidence="11">The sequence shown here is derived from an EMBL/GenBank/DDBJ whole genome shotgun (WGS) entry which is preliminary data.</text>
</comment>
<dbReference type="PRINTS" id="PR00411">
    <property type="entry name" value="PNDRDTASEI"/>
</dbReference>
<feature type="domain" description="Rubredoxin binding" evidence="10">
    <location>
        <begin position="309"/>
        <end position="377"/>
    </location>
</feature>
<evidence type="ECO:0000256" key="7">
    <source>
        <dbReference type="ARBA" id="ARBA00023002"/>
    </source>
</evidence>
<dbReference type="Pfam" id="PF18113">
    <property type="entry name" value="Rbx_binding"/>
    <property type="match status" value="1"/>
</dbReference>
<dbReference type="PATRIC" id="fig|1392540.3.peg.121"/>
<dbReference type="eggNOG" id="COG1251">
    <property type="taxonomic scope" value="Bacteria"/>
</dbReference>
<dbReference type="HOGENOM" id="CLU_003291_4_4_6"/>
<dbReference type="InterPro" id="IPR036188">
    <property type="entry name" value="FAD/NAD-bd_sf"/>
</dbReference>
<evidence type="ECO:0000256" key="3">
    <source>
        <dbReference type="ARBA" id="ARBA00006442"/>
    </source>
</evidence>
<comment type="subcellular location">
    <subcellularLocation>
        <location evidence="2">Cytoplasm</location>
    </subcellularLocation>
</comment>
<keyword evidence="12" id="KW-1185">Reference proteome</keyword>
<evidence type="ECO:0000256" key="4">
    <source>
        <dbReference type="ARBA" id="ARBA00022490"/>
    </source>
</evidence>
<accession>V2TGD6</accession>
<dbReference type="STRING" id="1392540.P256_00126"/>
<dbReference type="InterPro" id="IPR023753">
    <property type="entry name" value="FAD/NAD-binding_dom"/>
</dbReference>
<keyword evidence="7" id="KW-0560">Oxidoreductase</keyword>
<dbReference type="RefSeq" id="WP_023271731.1">
    <property type="nucleotide sequence ID" value="NZ_KI530712.1"/>
</dbReference>
<evidence type="ECO:0000256" key="5">
    <source>
        <dbReference type="ARBA" id="ARBA00022630"/>
    </source>
</evidence>
<dbReference type="AlphaFoldDB" id="V2TGD6"/>
<keyword evidence="6" id="KW-0274">FAD</keyword>
<dbReference type="Pfam" id="PF07992">
    <property type="entry name" value="Pyr_redox_2"/>
    <property type="match status" value="1"/>
</dbReference>
<evidence type="ECO:0000256" key="1">
    <source>
        <dbReference type="ARBA" id="ARBA00001974"/>
    </source>
</evidence>
<dbReference type="GO" id="GO:0016491">
    <property type="term" value="F:oxidoreductase activity"/>
    <property type="evidence" value="ECO:0007669"/>
    <property type="project" value="UniProtKB-KW"/>
</dbReference>
<dbReference type="GO" id="GO:0005737">
    <property type="term" value="C:cytoplasm"/>
    <property type="evidence" value="ECO:0007669"/>
    <property type="project" value="UniProtKB-SubCell"/>
</dbReference>
<dbReference type="Gene3D" id="3.50.50.60">
    <property type="entry name" value="FAD/NAD(P)-binding domain"/>
    <property type="match status" value="2"/>
</dbReference>
<evidence type="ECO:0000313" key="11">
    <source>
        <dbReference type="EMBL" id="ESK41138.1"/>
    </source>
</evidence>
<keyword evidence="4" id="KW-0963">Cytoplasm</keyword>
<evidence type="ECO:0000256" key="8">
    <source>
        <dbReference type="ARBA" id="ARBA00023027"/>
    </source>
</evidence>
<dbReference type="InterPro" id="IPR041364">
    <property type="entry name" value="Rbx-bd"/>
</dbReference>
<protein>
    <recommendedName>
        <fullName evidence="13">Rubredoxin-NAD(+) reductase</fullName>
    </recommendedName>
</protein>
<dbReference type="EMBL" id="AYER01000001">
    <property type="protein sequence ID" value="ESK41138.1"/>
    <property type="molecule type" value="Genomic_DNA"/>
</dbReference>
<dbReference type="Proteomes" id="UP000023785">
    <property type="component" value="Unassembled WGS sequence"/>
</dbReference>
<dbReference type="PANTHER" id="PTHR43429:SF3">
    <property type="entry name" value="NITRITE REDUCTASE [NAD(P)H]"/>
    <property type="match status" value="1"/>
</dbReference>
<dbReference type="PANTHER" id="PTHR43429">
    <property type="entry name" value="PYRIDINE NUCLEOTIDE-DISULFIDE OXIDOREDUCTASE DOMAIN-CONTAINING"/>
    <property type="match status" value="1"/>
</dbReference>
<sequence>MTHPMIIIGSGMAGYTLARELRKQDQEQSLIMISADDAQNYAKPTLSNAFATKKQPEKIALAQAEKMAAQLNMHIETHATVEKIDAEKHEIYYVKDNQTVTLTYSKLILAVGATAIQPDIFKNQPAVYRVNSLQDYITFRSFIDTNAEKRIAIVGGGLIGCEFAHDLQQSGHHVTVIEKNNYLLKGLLPKNIAHAFQERLSSLGIQFMCDTTVTDIQAEYLTTNKNDQVKYDAVLCAIGLQPNTALAKVAGIESNRGIKTNSLLETNQPHIYAMGDCVEINGLVLPYVMPIMQQAKALAKTLSGIPTHLHYPAMPIAIKTPTVPLTVLPPQNLIGLTWTNEILEDGIIAKAFDSENNLSGFILLGATAAKQRMALTKLVPDWIPPQIEKQLS</sequence>
<keyword evidence="5" id="KW-0285">Flavoprotein</keyword>
<comment type="similarity">
    <text evidence="3">Belongs to the FAD-dependent oxidoreductase family.</text>
</comment>
<feature type="domain" description="FAD/NAD(P)-binding" evidence="9">
    <location>
        <begin position="5"/>
        <end position="286"/>
    </location>
</feature>
<name>V2TGD6_9GAMM</name>
<evidence type="ECO:0000313" key="12">
    <source>
        <dbReference type="Proteomes" id="UP000023785"/>
    </source>
</evidence>
<keyword evidence="8" id="KW-0520">NAD</keyword>
<evidence type="ECO:0000256" key="2">
    <source>
        <dbReference type="ARBA" id="ARBA00004496"/>
    </source>
</evidence>
<dbReference type="OrthoDB" id="9808980at2"/>